<reference evidence="1" key="1">
    <citation type="submission" date="2021-06" db="EMBL/GenBank/DDBJ databases">
        <title>Complete genome sequence of Stenotrophomonas maltophilia phage Siara.</title>
        <authorList>
            <person name="Marmion J."/>
            <person name="Tate N."/>
            <person name="Clark J."/>
            <person name="Le T."/>
            <person name="Liu M."/>
            <person name="Burrowes B."/>
            <person name="Gill J."/>
        </authorList>
    </citation>
    <scope>NUCLEOTIDE SEQUENCE</scope>
</reference>
<gene>
    <name evidence="1" type="ORF">CPT_Siara_077</name>
</gene>
<name>A0AAE7WM93_9CAUD</name>
<dbReference type="EMBL" id="MZ326859">
    <property type="protein sequence ID" value="QYW02077.1"/>
    <property type="molecule type" value="Genomic_DNA"/>
</dbReference>
<evidence type="ECO:0000313" key="2">
    <source>
        <dbReference type="Proteomes" id="UP000827319"/>
    </source>
</evidence>
<protein>
    <submittedName>
        <fullName evidence="1">Recombination directionality factor</fullName>
    </submittedName>
</protein>
<proteinExistence type="predicted"/>
<keyword evidence="2" id="KW-1185">Reference proteome</keyword>
<dbReference type="Proteomes" id="UP000827319">
    <property type="component" value="Segment"/>
</dbReference>
<organism evidence="1 2">
    <name type="scientific">Stenotrophomonas phage Siara</name>
    <dbReference type="NCBI Taxonomy" id="2859658"/>
    <lineage>
        <taxon>Viruses</taxon>
        <taxon>Duplodnaviria</taxon>
        <taxon>Heunggongvirae</taxon>
        <taxon>Uroviricota</taxon>
        <taxon>Caudoviricetes</taxon>
        <taxon>Beaumontvirinae</taxon>
        <taxon>Siaravirus</taxon>
        <taxon>Siaravirus siara</taxon>
    </lineage>
</organism>
<accession>A0AAE7WM93</accession>
<sequence>MTNEDVFRTQYVTAGEVQRRVRVSRAAVSNAVKVGKFPKPLDLDEVISIWKRDDVEQHIRDWAKAVESRRK</sequence>
<evidence type="ECO:0000313" key="1">
    <source>
        <dbReference type="EMBL" id="QYW02077.1"/>
    </source>
</evidence>